<dbReference type="InterPro" id="IPR045092">
    <property type="entry name" value="Rrp6-like"/>
</dbReference>
<dbReference type="GO" id="GO:0071037">
    <property type="term" value="P:nuclear polyadenylation-dependent snRNA catabolic process"/>
    <property type="evidence" value="ECO:0007669"/>
    <property type="project" value="TreeGrafter"/>
</dbReference>
<proteinExistence type="predicted"/>
<dbReference type="EMBL" id="VSRR010104483">
    <property type="protein sequence ID" value="MPC96056.1"/>
    <property type="molecule type" value="Genomic_DNA"/>
</dbReference>
<dbReference type="InterPro" id="IPR002562">
    <property type="entry name" value="3'-5'_exonuclease_dom"/>
</dbReference>
<dbReference type="GO" id="GO:0071039">
    <property type="term" value="P:nuclear polyadenylation-dependent CUT catabolic process"/>
    <property type="evidence" value="ECO:0007669"/>
    <property type="project" value="TreeGrafter"/>
</dbReference>
<evidence type="ECO:0000313" key="2">
    <source>
        <dbReference type="EMBL" id="MPC96056.1"/>
    </source>
</evidence>
<organism evidence="2 3">
    <name type="scientific">Portunus trituberculatus</name>
    <name type="common">Swimming crab</name>
    <name type="synonym">Neptunus trituberculatus</name>
    <dbReference type="NCBI Taxonomy" id="210409"/>
    <lineage>
        <taxon>Eukaryota</taxon>
        <taxon>Metazoa</taxon>
        <taxon>Ecdysozoa</taxon>
        <taxon>Arthropoda</taxon>
        <taxon>Crustacea</taxon>
        <taxon>Multicrustacea</taxon>
        <taxon>Malacostraca</taxon>
        <taxon>Eumalacostraca</taxon>
        <taxon>Eucarida</taxon>
        <taxon>Decapoda</taxon>
        <taxon>Pleocyemata</taxon>
        <taxon>Brachyura</taxon>
        <taxon>Eubrachyura</taxon>
        <taxon>Portunoidea</taxon>
        <taxon>Portunidae</taxon>
        <taxon>Portuninae</taxon>
        <taxon>Portunus</taxon>
    </lineage>
</organism>
<gene>
    <name evidence="2" type="primary">Exosc10_2</name>
    <name evidence="2" type="ORF">E2C01_091293</name>
</gene>
<dbReference type="AlphaFoldDB" id="A0A5B7JP02"/>
<dbReference type="OrthoDB" id="2250022at2759"/>
<evidence type="ECO:0000313" key="3">
    <source>
        <dbReference type="Proteomes" id="UP000324222"/>
    </source>
</evidence>
<dbReference type="SUPFAM" id="SSF53098">
    <property type="entry name" value="Ribonuclease H-like"/>
    <property type="match status" value="1"/>
</dbReference>
<dbReference type="Proteomes" id="UP000324222">
    <property type="component" value="Unassembled WGS sequence"/>
</dbReference>
<comment type="caution">
    <text evidence="2">The sequence shown here is derived from an EMBL/GenBank/DDBJ whole genome shotgun (WGS) entry which is preliminary data.</text>
</comment>
<accession>A0A5B7JP02</accession>
<dbReference type="GO" id="GO:0071038">
    <property type="term" value="P:TRAMP-dependent tRNA surveillance pathway"/>
    <property type="evidence" value="ECO:0007669"/>
    <property type="project" value="TreeGrafter"/>
</dbReference>
<name>A0A5B7JP02_PORTR</name>
<dbReference type="GO" id="GO:0071051">
    <property type="term" value="P:poly(A)-dependent snoRNA 3'-end processing"/>
    <property type="evidence" value="ECO:0007669"/>
    <property type="project" value="TreeGrafter"/>
</dbReference>
<dbReference type="Pfam" id="PF01612">
    <property type="entry name" value="DNA_pol_A_exo1"/>
    <property type="match status" value="1"/>
</dbReference>
<dbReference type="GO" id="GO:0071044">
    <property type="term" value="P:histone mRNA catabolic process"/>
    <property type="evidence" value="ECO:0007669"/>
    <property type="project" value="TreeGrafter"/>
</dbReference>
<dbReference type="GO" id="GO:0071040">
    <property type="term" value="P:nuclear polyadenylation-dependent antisense transcript catabolic process"/>
    <property type="evidence" value="ECO:0007669"/>
    <property type="project" value="TreeGrafter"/>
</dbReference>
<evidence type="ECO:0000259" key="1">
    <source>
        <dbReference type="Pfam" id="PF01612"/>
    </source>
</evidence>
<sequence>MICLQHHAFRSYLGLTCLIQISTRDEDFIVDPLALRGKLTILNEVFTDPKITKGLGFMLVWPRLHIYTYPIFL</sequence>
<dbReference type="InterPro" id="IPR036397">
    <property type="entry name" value="RNaseH_sf"/>
</dbReference>
<dbReference type="GO" id="GO:0005730">
    <property type="term" value="C:nucleolus"/>
    <property type="evidence" value="ECO:0007669"/>
    <property type="project" value="TreeGrafter"/>
</dbReference>
<keyword evidence="3" id="KW-1185">Reference proteome</keyword>
<dbReference type="GO" id="GO:0071035">
    <property type="term" value="P:nuclear polyadenylation-dependent rRNA catabolic process"/>
    <property type="evidence" value="ECO:0007669"/>
    <property type="project" value="TreeGrafter"/>
</dbReference>
<dbReference type="GO" id="GO:0071036">
    <property type="term" value="P:nuclear polyadenylation-dependent snoRNA catabolic process"/>
    <property type="evidence" value="ECO:0007669"/>
    <property type="project" value="TreeGrafter"/>
</dbReference>
<dbReference type="GO" id="GO:0000175">
    <property type="term" value="F:3'-5'-RNA exonuclease activity"/>
    <property type="evidence" value="ECO:0007669"/>
    <property type="project" value="InterPro"/>
</dbReference>
<dbReference type="GO" id="GO:0003727">
    <property type="term" value="F:single-stranded RNA binding"/>
    <property type="evidence" value="ECO:0007669"/>
    <property type="project" value="TreeGrafter"/>
</dbReference>
<feature type="domain" description="3'-5' exonuclease" evidence="1">
    <location>
        <begin position="10"/>
        <end position="53"/>
    </location>
</feature>
<dbReference type="GO" id="GO:0000176">
    <property type="term" value="C:nuclear exosome (RNase complex)"/>
    <property type="evidence" value="ECO:0007669"/>
    <property type="project" value="TreeGrafter"/>
</dbReference>
<reference evidence="2 3" key="1">
    <citation type="submission" date="2019-05" db="EMBL/GenBank/DDBJ databases">
        <title>Another draft genome of Portunus trituberculatus and its Hox gene families provides insights of decapod evolution.</title>
        <authorList>
            <person name="Jeong J.-H."/>
            <person name="Song I."/>
            <person name="Kim S."/>
            <person name="Choi T."/>
            <person name="Kim D."/>
            <person name="Ryu S."/>
            <person name="Kim W."/>
        </authorList>
    </citation>
    <scope>NUCLEOTIDE SEQUENCE [LARGE SCALE GENOMIC DNA]</scope>
    <source>
        <tissue evidence="2">Muscle</tissue>
    </source>
</reference>
<dbReference type="GO" id="GO:0000467">
    <property type="term" value="P:exonucleolytic trimming to generate mature 3'-end of 5.8S rRNA from tricistronic rRNA transcript (SSU-rRNA, 5.8S rRNA, LSU-rRNA)"/>
    <property type="evidence" value="ECO:0007669"/>
    <property type="project" value="InterPro"/>
</dbReference>
<dbReference type="InterPro" id="IPR012337">
    <property type="entry name" value="RNaseH-like_sf"/>
</dbReference>
<dbReference type="PANTHER" id="PTHR12124">
    <property type="entry name" value="POLYMYOSITIS/SCLERODERMA AUTOANTIGEN-RELATED"/>
    <property type="match status" value="1"/>
</dbReference>
<dbReference type="PANTHER" id="PTHR12124:SF47">
    <property type="entry name" value="EXOSOME COMPONENT 10"/>
    <property type="match status" value="1"/>
</dbReference>
<dbReference type="Gene3D" id="3.30.420.10">
    <property type="entry name" value="Ribonuclease H-like superfamily/Ribonuclease H"/>
    <property type="match status" value="1"/>
</dbReference>
<protein>
    <submittedName>
        <fullName evidence="2">Exosome component 10</fullName>
    </submittedName>
</protein>